<protein>
    <recommendedName>
        <fullName evidence="4">Secreted protein</fullName>
    </recommendedName>
</protein>
<feature type="signal peptide" evidence="1">
    <location>
        <begin position="1"/>
        <end position="18"/>
    </location>
</feature>
<gene>
    <name evidence="2" type="ORF">EB796_017292</name>
</gene>
<sequence>MSPAVCRVVLVCLPQVKCSVVDTLPTHVYMILKERHFFSVDIKLNNFLFCEQNMQYVIVFPSDFMCFDVIFF</sequence>
<dbReference type="Proteomes" id="UP000593567">
    <property type="component" value="Unassembled WGS sequence"/>
</dbReference>
<organism evidence="2 3">
    <name type="scientific">Bugula neritina</name>
    <name type="common">Brown bryozoan</name>
    <name type="synonym">Sertularia neritina</name>
    <dbReference type="NCBI Taxonomy" id="10212"/>
    <lineage>
        <taxon>Eukaryota</taxon>
        <taxon>Metazoa</taxon>
        <taxon>Spiralia</taxon>
        <taxon>Lophotrochozoa</taxon>
        <taxon>Bryozoa</taxon>
        <taxon>Gymnolaemata</taxon>
        <taxon>Cheilostomatida</taxon>
        <taxon>Flustrina</taxon>
        <taxon>Buguloidea</taxon>
        <taxon>Bugulidae</taxon>
        <taxon>Bugula</taxon>
    </lineage>
</organism>
<proteinExistence type="predicted"/>
<evidence type="ECO:0008006" key="4">
    <source>
        <dbReference type="Google" id="ProtNLM"/>
    </source>
</evidence>
<accession>A0A7J7JDT9</accession>
<evidence type="ECO:0000256" key="1">
    <source>
        <dbReference type="SAM" id="SignalP"/>
    </source>
</evidence>
<keyword evidence="1" id="KW-0732">Signal</keyword>
<dbReference type="EMBL" id="VXIV02002585">
    <property type="protein sequence ID" value="KAF6024380.1"/>
    <property type="molecule type" value="Genomic_DNA"/>
</dbReference>
<comment type="caution">
    <text evidence="2">The sequence shown here is derived from an EMBL/GenBank/DDBJ whole genome shotgun (WGS) entry which is preliminary data.</text>
</comment>
<name>A0A7J7JDT9_BUGNE</name>
<keyword evidence="3" id="KW-1185">Reference proteome</keyword>
<reference evidence="2" key="1">
    <citation type="submission" date="2020-06" db="EMBL/GenBank/DDBJ databases">
        <title>Draft genome of Bugula neritina, a colonial animal packing powerful symbionts and potential medicines.</title>
        <authorList>
            <person name="Rayko M."/>
        </authorList>
    </citation>
    <scope>NUCLEOTIDE SEQUENCE [LARGE SCALE GENOMIC DNA]</scope>
    <source>
        <strain evidence="2">Kwan_BN1</strain>
    </source>
</reference>
<dbReference type="AlphaFoldDB" id="A0A7J7JDT9"/>
<feature type="chain" id="PRO_5029834613" description="Secreted protein" evidence="1">
    <location>
        <begin position="19"/>
        <end position="72"/>
    </location>
</feature>
<evidence type="ECO:0000313" key="2">
    <source>
        <dbReference type="EMBL" id="KAF6024380.1"/>
    </source>
</evidence>
<evidence type="ECO:0000313" key="3">
    <source>
        <dbReference type="Proteomes" id="UP000593567"/>
    </source>
</evidence>